<name>A0AA48L7P4_9TREE</name>
<dbReference type="AlphaFoldDB" id="A0AA48L7P4"/>
<dbReference type="FunFam" id="3.40.50.1820:FF:000226">
    <property type="entry name" value="Carboxypeptidase"/>
    <property type="match status" value="1"/>
</dbReference>
<reference evidence="9" key="1">
    <citation type="journal article" date="2023" name="BMC Genomics">
        <title>Chromosome-level genome assemblies of Cutaneotrichosporon spp. (Trichosporonales, Basidiomycota) reveal imbalanced evolution between nucleotide sequences and chromosome synteny.</title>
        <authorList>
            <person name="Kobayashi Y."/>
            <person name="Kayamori A."/>
            <person name="Aoki K."/>
            <person name="Shiwa Y."/>
            <person name="Matsutani M."/>
            <person name="Fujita N."/>
            <person name="Sugita T."/>
            <person name="Iwasaki W."/>
            <person name="Tanaka N."/>
            <person name="Takashima M."/>
        </authorList>
    </citation>
    <scope>NUCLEOTIDE SEQUENCE</scope>
    <source>
        <strain evidence="9">HIS019</strain>
    </source>
</reference>
<keyword evidence="2 7" id="KW-0121">Carboxypeptidase</keyword>
<proteinExistence type="inferred from homology"/>
<evidence type="ECO:0000256" key="2">
    <source>
        <dbReference type="ARBA" id="ARBA00022645"/>
    </source>
</evidence>
<keyword evidence="6" id="KW-0325">Glycoprotein</keyword>
<accession>A0AA48L7P4</accession>
<evidence type="ECO:0000256" key="7">
    <source>
        <dbReference type="RuleBase" id="RU361156"/>
    </source>
</evidence>
<dbReference type="GO" id="GO:0000324">
    <property type="term" value="C:fungal-type vacuole"/>
    <property type="evidence" value="ECO:0007669"/>
    <property type="project" value="TreeGrafter"/>
</dbReference>
<dbReference type="PROSITE" id="PS00131">
    <property type="entry name" value="CARBOXYPEPT_SER_SER"/>
    <property type="match status" value="1"/>
</dbReference>
<dbReference type="Gene3D" id="3.40.50.1820">
    <property type="entry name" value="alpha/beta hydrolase"/>
    <property type="match status" value="1"/>
</dbReference>
<dbReference type="InterPro" id="IPR033124">
    <property type="entry name" value="Ser_caboxypep_his_AS"/>
</dbReference>
<sequence>MKLAHLVSLLPLVAAFRLPTTPGDVFVLAGDMLAETPESVLTPASDITLASIPNDEHYTLTSAMHPDHMVRIKSTEGWCDPDVKSFTGYLDVGGGKDLFFYFFESRGNPKEDPVIMWINGGPGCSSAIGLFMELGPCTVADNPKTVNDTKPNPYSWNEHANIFFVDEPVNVGFSQARNGQVVGTAEEAGQDIAAFIDIWFDTFKEFRGREFHMAGESYGGRYLPVFASAVYDQNQMLVAQGKEPINLKSIMIGNGITNSYTTTESYFPYQCTVHADLNHTVQNIGKCIEMAESLPRCKKMLKKDCIESHDATSCSIAAGYCAQTIGSSFLYAGVNPYDVSKPCTLEELSDSLCYPETKKIGTYLNLPDVRKYLGVEKEGQWDSCDYGVGNAFAATLDASGQTWLYVSQLLERGVAVLNYVGTLDFICNYIGNEMWMEALEWTGKDKYNAAEYKKWDVDGKHAGEYKGHGKLTFLKIWGAGHMVPMDQPKHSLSFLDHWLKNGKVE</sequence>
<dbReference type="Gene3D" id="1.10.287.410">
    <property type="match status" value="1"/>
</dbReference>
<keyword evidence="3 7" id="KW-0645">Protease</keyword>
<organism evidence="9 10">
    <name type="scientific">Cutaneotrichosporon cavernicola</name>
    <dbReference type="NCBI Taxonomy" id="279322"/>
    <lineage>
        <taxon>Eukaryota</taxon>
        <taxon>Fungi</taxon>
        <taxon>Dikarya</taxon>
        <taxon>Basidiomycota</taxon>
        <taxon>Agaricomycotina</taxon>
        <taxon>Tremellomycetes</taxon>
        <taxon>Trichosporonales</taxon>
        <taxon>Trichosporonaceae</taxon>
        <taxon>Cutaneotrichosporon</taxon>
    </lineage>
</organism>
<keyword evidence="10" id="KW-1185">Reference proteome</keyword>
<evidence type="ECO:0000256" key="8">
    <source>
        <dbReference type="SAM" id="SignalP"/>
    </source>
</evidence>
<comment type="similarity">
    <text evidence="1 7">Belongs to the peptidase S10 family.</text>
</comment>
<dbReference type="InterPro" id="IPR029058">
    <property type="entry name" value="AB_hydrolase_fold"/>
</dbReference>
<keyword evidence="5 7" id="KW-0378">Hydrolase</keyword>
<dbReference type="PANTHER" id="PTHR11802">
    <property type="entry name" value="SERINE PROTEASE FAMILY S10 SERINE CARBOXYPEPTIDASE"/>
    <property type="match status" value="1"/>
</dbReference>
<dbReference type="GeneID" id="85497491"/>
<gene>
    <name evidence="9" type="ORF">CcaverHIS019_0600800</name>
</gene>
<evidence type="ECO:0000256" key="3">
    <source>
        <dbReference type="ARBA" id="ARBA00022670"/>
    </source>
</evidence>
<dbReference type="PANTHER" id="PTHR11802:SF113">
    <property type="entry name" value="SERINE CARBOXYPEPTIDASE CTSA-4.1"/>
    <property type="match status" value="1"/>
</dbReference>
<dbReference type="SUPFAM" id="SSF53474">
    <property type="entry name" value="alpha/beta-Hydrolases"/>
    <property type="match status" value="1"/>
</dbReference>
<evidence type="ECO:0000313" key="9">
    <source>
        <dbReference type="EMBL" id="BEI93621.1"/>
    </source>
</evidence>
<dbReference type="EMBL" id="AP028217">
    <property type="protein sequence ID" value="BEI93621.1"/>
    <property type="molecule type" value="Genomic_DNA"/>
</dbReference>
<keyword evidence="4 8" id="KW-0732">Signal</keyword>
<dbReference type="InterPro" id="IPR018202">
    <property type="entry name" value="Ser_caboxypep_ser_AS"/>
</dbReference>
<dbReference type="InterPro" id="IPR001563">
    <property type="entry name" value="Peptidase_S10"/>
</dbReference>
<dbReference type="EC" id="3.4.16.-" evidence="7"/>
<dbReference type="KEGG" id="ccac:CcaHIS019_0600800"/>
<evidence type="ECO:0000313" key="10">
    <source>
        <dbReference type="Proteomes" id="UP001233271"/>
    </source>
</evidence>
<dbReference type="Pfam" id="PF00450">
    <property type="entry name" value="Peptidase_S10"/>
    <property type="match status" value="1"/>
</dbReference>
<evidence type="ECO:0000256" key="4">
    <source>
        <dbReference type="ARBA" id="ARBA00022729"/>
    </source>
</evidence>
<dbReference type="GO" id="GO:0006508">
    <property type="term" value="P:proteolysis"/>
    <property type="evidence" value="ECO:0007669"/>
    <property type="project" value="UniProtKB-KW"/>
</dbReference>
<evidence type="ECO:0000256" key="5">
    <source>
        <dbReference type="ARBA" id="ARBA00022801"/>
    </source>
</evidence>
<dbReference type="GO" id="GO:0004185">
    <property type="term" value="F:serine-type carboxypeptidase activity"/>
    <property type="evidence" value="ECO:0007669"/>
    <property type="project" value="UniProtKB-UniRule"/>
</dbReference>
<dbReference type="PRINTS" id="PR00724">
    <property type="entry name" value="CRBOXYPTASEC"/>
</dbReference>
<dbReference type="PROSITE" id="PS00560">
    <property type="entry name" value="CARBOXYPEPT_SER_HIS"/>
    <property type="match status" value="1"/>
</dbReference>
<evidence type="ECO:0000256" key="6">
    <source>
        <dbReference type="ARBA" id="ARBA00023180"/>
    </source>
</evidence>
<protein>
    <recommendedName>
        <fullName evidence="7">Carboxypeptidase</fullName>
        <ecNumber evidence="7">3.4.16.-</ecNumber>
    </recommendedName>
</protein>
<dbReference type="Proteomes" id="UP001233271">
    <property type="component" value="Chromosome 6"/>
</dbReference>
<evidence type="ECO:0000256" key="1">
    <source>
        <dbReference type="ARBA" id="ARBA00009431"/>
    </source>
</evidence>
<feature type="signal peptide" evidence="8">
    <location>
        <begin position="1"/>
        <end position="15"/>
    </location>
</feature>
<dbReference type="RefSeq" id="XP_060458886.1">
    <property type="nucleotide sequence ID" value="XM_060602498.1"/>
</dbReference>
<feature type="chain" id="PRO_5041378159" description="Carboxypeptidase" evidence="8">
    <location>
        <begin position="16"/>
        <end position="505"/>
    </location>
</feature>